<dbReference type="SUPFAM" id="SSF54593">
    <property type="entry name" value="Glyoxalase/Bleomycin resistance protein/Dihydroxybiphenyl dioxygenase"/>
    <property type="match status" value="1"/>
</dbReference>
<dbReference type="PROSITE" id="PS51819">
    <property type="entry name" value="VOC"/>
    <property type="match status" value="1"/>
</dbReference>
<comment type="caution">
    <text evidence="2">The sequence shown here is derived from an EMBL/GenBank/DDBJ whole genome shotgun (WGS) entry which is preliminary data.</text>
</comment>
<name>A0A1E5C1B8_9GAMM</name>
<dbReference type="Proteomes" id="UP000095039">
    <property type="component" value="Unassembled WGS sequence"/>
</dbReference>
<dbReference type="CDD" id="cd07247">
    <property type="entry name" value="SgaA_N_like"/>
    <property type="match status" value="1"/>
</dbReference>
<protein>
    <submittedName>
        <fullName evidence="2">Glyoxalase</fullName>
    </submittedName>
</protein>
<gene>
    <name evidence="2" type="ORF">A1OK_14510</name>
</gene>
<dbReference type="PANTHER" id="PTHR33993">
    <property type="entry name" value="GLYOXALASE-RELATED"/>
    <property type="match status" value="1"/>
</dbReference>
<dbReference type="InterPro" id="IPR037523">
    <property type="entry name" value="VOC_core"/>
</dbReference>
<reference evidence="2 3" key="1">
    <citation type="journal article" date="2012" name="Science">
        <title>Ecological populations of bacteria act as socially cohesive units of antibiotic production and resistance.</title>
        <authorList>
            <person name="Cordero O.X."/>
            <person name="Wildschutte H."/>
            <person name="Kirkup B."/>
            <person name="Proehl S."/>
            <person name="Ngo L."/>
            <person name="Hussain F."/>
            <person name="Le Roux F."/>
            <person name="Mincer T."/>
            <person name="Polz M.F."/>
        </authorList>
    </citation>
    <scope>NUCLEOTIDE SEQUENCE [LARGE SCALE GENOMIC DNA]</scope>
    <source>
        <strain evidence="2 3">FF-454</strain>
    </source>
</reference>
<dbReference type="InterPro" id="IPR029068">
    <property type="entry name" value="Glyas_Bleomycin-R_OHBP_Dase"/>
</dbReference>
<dbReference type="PANTHER" id="PTHR33993:SF2">
    <property type="entry name" value="VOC DOMAIN-CONTAINING PROTEIN"/>
    <property type="match status" value="1"/>
</dbReference>
<dbReference type="InterPro" id="IPR052164">
    <property type="entry name" value="Anthracycline_SecMetBiosynth"/>
</dbReference>
<sequence>MNPVGWFEIAVTDMERAIAFYEKTLGMTLKRQEVSGVHMAWFPVEEGGYGATGTLIACEENTPGASSTMIYFSVENIDEVLARVSDSAILIAKTPIGDFGVYAHIEDSEGNRVGLHSH</sequence>
<evidence type="ECO:0000259" key="1">
    <source>
        <dbReference type="PROSITE" id="PS51819"/>
    </source>
</evidence>
<organism evidence="2 3">
    <name type="scientific">Enterovibrio norvegicus FF-454</name>
    <dbReference type="NCBI Taxonomy" id="1185651"/>
    <lineage>
        <taxon>Bacteria</taxon>
        <taxon>Pseudomonadati</taxon>
        <taxon>Pseudomonadota</taxon>
        <taxon>Gammaproteobacteria</taxon>
        <taxon>Vibrionales</taxon>
        <taxon>Vibrionaceae</taxon>
        <taxon>Enterovibrio</taxon>
    </lineage>
</organism>
<dbReference type="EMBL" id="AJWN02000089">
    <property type="protein sequence ID" value="OEE59251.1"/>
    <property type="molecule type" value="Genomic_DNA"/>
</dbReference>
<evidence type="ECO:0000313" key="3">
    <source>
        <dbReference type="Proteomes" id="UP000095039"/>
    </source>
</evidence>
<evidence type="ECO:0000313" key="2">
    <source>
        <dbReference type="EMBL" id="OEE59251.1"/>
    </source>
</evidence>
<dbReference type="AlphaFoldDB" id="A0A1E5C1B8"/>
<dbReference type="InterPro" id="IPR004360">
    <property type="entry name" value="Glyas_Fos-R_dOase_dom"/>
</dbReference>
<dbReference type="Pfam" id="PF00903">
    <property type="entry name" value="Glyoxalase"/>
    <property type="match status" value="1"/>
</dbReference>
<keyword evidence="3" id="KW-1185">Reference proteome</keyword>
<accession>A0A1E5C1B8</accession>
<dbReference type="Gene3D" id="3.10.180.10">
    <property type="entry name" value="2,3-Dihydroxybiphenyl 1,2-Dioxygenase, domain 1"/>
    <property type="match status" value="1"/>
</dbReference>
<proteinExistence type="predicted"/>
<feature type="domain" description="VOC" evidence="1">
    <location>
        <begin position="3"/>
        <end position="118"/>
    </location>
</feature>